<evidence type="ECO:0000313" key="2">
    <source>
        <dbReference type="EMBL" id="MFE1353104.1"/>
    </source>
</evidence>
<dbReference type="Proteomes" id="UP001599542">
    <property type="component" value="Unassembled WGS sequence"/>
</dbReference>
<gene>
    <name evidence="2" type="ORF">ACFW6T_14090</name>
</gene>
<sequence length="177" mass="18728">MSTEPPSTEPPSTGRPSPGSVAAERMAVVERLCARPFPARAGQYWAPEGWGGPGFHLLVLQESRDFWDGRGPEVVEPAEQEIADAEQALAALLTARWGAPEAVDLWSRGEAADAAPLPEPLEFLGMLSGSVLVWRLPGAVRWVGLSVGQSDPEFPVQLLLAVGEVSALARNGGEAPV</sequence>
<feature type="compositionally biased region" description="Low complexity" evidence="1">
    <location>
        <begin position="1"/>
        <end position="20"/>
    </location>
</feature>
<accession>A0ABW6GKF0</accession>
<keyword evidence="3" id="KW-1185">Reference proteome</keyword>
<evidence type="ECO:0000313" key="3">
    <source>
        <dbReference type="Proteomes" id="UP001599542"/>
    </source>
</evidence>
<comment type="caution">
    <text evidence="2">The sequence shown here is derived from an EMBL/GenBank/DDBJ whole genome shotgun (WGS) entry which is preliminary data.</text>
</comment>
<feature type="region of interest" description="Disordered" evidence="1">
    <location>
        <begin position="1"/>
        <end position="21"/>
    </location>
</feature>
<dbReference type="RefSeq" id="WP_380326193.1">
    <property type="nucleotide sequence ID" value="NZ_JBHYPW010000032.1"/>
</dbReference>
<evidence type="ECO:0000256" key="1">
    <source>
        <dbReference type="SAM" id="MobiDB-lite"/>
    </source>
</evidence>
<organism evidence="2 3">
    <name type="scientific">Kitasatospora phosalacinea</name>
    <dbReference type="NCBI Taxonomy" id="2065"/>
    <lineage>
        <taxon>Bacteria</taxon>
        <taxon>Bacillati</taxon>
        <taxon>Actinomycetota</taxon>
        <taxon>Actinomycetes</taxon>
        <taxon>Kitasatosporales</taxon>
        <taxon>Streptomycetaceae</taxon>
        <taxon>Kitasatospora</taxon>
    </lineage>
</organism>
<reference evidence="2 3" key="1">
    <citation type="submission" date="2024-09" db="EMBL/GenBank/DDBJ databases">
        <title>The Natural Products Discovery Center: Release of the First 8490 Sequenced Strains for Exploring Actinobacteria Biosynthetic Diversity.</title>
        <authorList>
            <person name="Kalkreuter E."/>
            <person name="Kautsar S.A."/>
            <person name="Yang D."/>
            <person name="Bader C.D."/>
            <person name="Teijaro C.N."/>
            <person name="Fluegel L."/>
            <person name="Davis C.M."/>
            <person name="Simpson J.R."/>
            <person name="Lauterbach L."/>
            <person name="Steele A.D."/>
            <person name="Gui C."/>
            <person name="Meng S."/>
            <person name="Li G."/>
            <person name="Viehrig K."/>
            <person name="Ye F."/>
            <person name="Su P."/>
            <person name="Kiefer A.F."/>
            <person name="Nichols A."/>
            <person name="Cepeda A.J."/>
            <person name="Yan W."/>
            <person name="Fan B."/>
            <person name="Jiang Y."/>
            <person name="Adhikari A."/>
            <person name="Zheng C.-J."/>
            <person name="Schuster L."/>
            <person name="Cowan T.M."/>
            <person name="Smanski M.J."/>
            <person name="Chevrette M.G."/>
            <person name="De Carvalho L.P.S."/>
            <person name="Shen B."/>
        </authorList>
    </citation>
    <scope>NUCLEOTIDE SEQUENCE [LARGE SCALE GENOMIC DNA]</scope>
    <source>
        <strain evidence="2 3">NPDC058753</strain>
    </source>
</reference>
<proteinExistence type="predicted"/>
<protein>
    <submittedName>
        <fullName evidence="2">Uncharacterized protein</fullName>
    </submittedName>
</protein>
<dbReference type="EMBL" id="JBHYPX010000024">
    <property type="protein sequence ID" value="MFE1353104.1"/>
    <property type="molecule type" value="Genomic_DNA"/>
</dbReference>
<name>A0ABW6GKF0_9ACTN</name>